<dbReference type="Pfam" id="PF01436">
    <property type="entry name" value="NHL"/>
    <property type="match status" value="1"/>
</dbReference>
<organism evidence="6 7">
    <name type="scientific">Nocardioides dubius</name>
    <dbReference type="NCBI Taxonomy" id="317019"/>
    <lineage>
        <taxon>Bacteria</taxon>
        <taxon>Bacillati</taxon>
        <taxon>Actinomycetota</taxon>
        <taxon>Actinomycetes</taxon>
        <taxon>Propionibacteriales</taxon>
        <taxon>Nocardioidaceae</taxon>
        <taxon>Nocardioides</taxon>
    </lineage>
</organism>
<gene>
    <name evidence="6" type="ORF">GCM10009668_41630</name>
</gene>
<protein>
    <recommendedName>
        <fullName evidence="8">NHL repeat-containing protein</fullName>
    </recommendedName>
</protein>
<dbReference type="RefSeq" id="WP_343996855.1">
    <property type="nucleotide sequence ID" value="NZ_BAAALG010000018.1"/>
</dbReference>
<keyword evidence="2" id="KW-0677">Repeat</keyword>
<proteinExistence type="predicted"/>
<feature type="repeat" description="NHL" evidence="4">
    <location>
        <begin position="179"/>
        <end position="215"/>
    </location>
</feature>
<sequence length="416" mass="45923">MKKSSALLISVAVAGALAVAPVTSAEAAKPRVSIKVSDATPVAGSIITVTGKVRGASAGKRISLQKKVGKRWKKVDSGRVSKSRTYSLAVRVKSGRHVYRTKVAKQGRFKTAVSRTVAVRARKVCVRYGPSKMKTSVTTPRSMAVDLRNGSYYVADAHRVRKFAADGTLRYTIGGTATGTDNRSFNAPTDVEVDKHGNLYVTDMHNYRVQKYSSSGTYLMSFGTPGVRFSGGYPSNDPASVPEWRTRFFYAQDTEVRDDGLVYVLDNYHVKIYNPDGTYRAYIDLDYVSNPEEDDSTAQMELDALGDLYVAYSANPVVVRFNDAFKRAGVIRLQRKPGWTRTWGLALTRQGTLMVNRSFDSGPVLQEYTRAGTRLRNLRVLQYSLGGLARGRGDTLYSVSFSENSLVKYSATKRRC</sequence>
<evidence type="ECO:0000256" key="1">
    <source>
        <dbReference type="ARBA" id="ARBA00022729"/>
    </source>
</evidence>
<dbReference type="SUPFAM" id="SSF101898">
    <property type="entry name" value="NHL repeat"/>
    <property type="match status" value="1"/>
</dbReference>
<dbReference type="PANTHER" id="PTHR10680">
    <property type="entry name" value="PEPTIDYL-GLYCINE ALPHA-AMIDATING MONOOXYGENASE"/>
    <property type="match status" value="1"/>
</dbReference>
<dbReference type="PANTHER" id="PTHR10680:SF28">
    <property type="entry name" value="SMP-30_GLUCONOLACTONASE_LRE-LIKE REGION DOMAIN-CONTAINING PROTEIN"/>
    <property type="match status" value="1"/>
</dbReference>
<accession>A0ABP4EPR1</accession>
<dbReference type="Gene3D" id="2.120.10.30">
    <property type="entry name" value="TolB, C-terminal domain"/>
    <property type="match status" value="2"/>
</dbReference>
<keyword evidence="7" id="KW-1185">Reference proteome</keyword>
<dbReference type="Proteomes" id="UP001501581">
    <property type="component" value="Unassembled WGS sequence"/>
</dbReference>
<evidence type="ECO:0000256" key="4">
    <source>
        <dbReference type="PROSITE-ProRule" id="PRU00504"/>
    </source>
</evidence>
<evidence type="ECO:0008006" key="8">
    <source>
        <dbReference type="Google" id="ProtNLM"/>
    </source>
</evidence>
<dbReference type="EMBL" id="BAAALG010000018">
    <property type="protein sequence ID" value="GAA1114729.1"/>
    <property type="molecule type" value="Genomic_DNA"/>
</dbReference>
<dbReference type="InterPro" id="IPR001258">
    <property type="entry name" value="NHL_repeat"/>
</dbReference>
<keyword evidence="1 5" id="KW-0732">Signal</keyword>
<dbReference type="CDD" id="cd05819">
    <property type="entry name" value="NHL"/>
    <property type="match status" value="1"/>
</dbReference>
<name>A0ABP4EPR1_9ACTN</name>
<evidence type="ECO:0000256" key="5">
    <source>
        <dbReference type="SAM" id="SignalP"/>
    </source>
</evidence>
<feature type="chain" id="PRO_5046297793" description="NHL repeat-containing protein" evidence="5">
    <location>
        <begin position="28"/>
        <end position="416"/>
    </location>
</feature>
<evidence type="ECO:0000313" key="6">
    <source>
        <dbReference type="EMBL" id="GAA1114729.1"/>
    </source>
</evidence>
<dbReference type="InterPro" id="IPR011042">
    <property type="entry name" value="6-blade_b-propeller_TolB-like"/>
</dbReference>
<comment type="caution">
    <text evidence="6">The sequence shown here is derived from an EMBL/GenBank/DDBJ whole genome shotgun (WGS) entry which is preliminary data.</text>
</comment>
<reference evidence="7" key="1">
    <citation type="journal article" date="2019" name="Int. J. Syst. Evol. Microbiol.">
        <title>The Global Catalogue of Microorganisms (GCM) 10K type strain sequencing project: providing services to taxonomists for standard genome sequencing and annotation.</title>
        <authorList>
            <consortium name="The Broad Institute Genomics Platform"/>
            <consortium name="The Broad Institute Genome Sequencing Center for Infectious Disease"/>
            <person name="Wu L."/>
            <person name="Ma J."/>
        </authorList>
    </citation>
    <scope>NUCLEOTIDE SEQUENCE [LARGE SCALE GENOMIC DNA]</scope>
    <source>
        <strain evidence="7">JCM 13008</strain>
    </source>
</reference>
<evidence type="ECO:0000313" key="7">
    <source>
        <dbReference type="Proteomes" id="UP001501581"/>
    </source>
</evidence>
<dbReference type="PROSITE" id="PS51125">
    <property type="entry name" value="NHL"/>
    <property type="match status" value="1"/>
</dbReference>
<evidence type="ECO:0000256" key="3">
    <source>
        <dbReference type="ARBA" id="ARBA00023180"/>
    </source>
</evidence>
<evidence type="ECO:0000256" key="2">
    <source>
        <dbReference type="ARBA" id="ARBA00022737"/>
    </source>
</evidence>
<keyword evidence="3" id="KW-0325">Glycoprotein</keyword>
<feature type="signal peptide" evidence="5">
    <location>
        <begin position="1"/>
        <end position="27"/>
    </location>
</feature>